<protein>
    <submittedName>
        <fullName evidence="1">Uncharacterized protein</fullName>
    </submittedName>
</protein>
<reference evidence="1 2" key="1">
    <citation type="submission" date="2019-06" db="EMBL/GenBank/DDBJ databases">
        <title>Paenimaribius caenipelagi gen. nov., sp. nov., isolated from a tidal flat.</title>
        <authorList>
            <person name="Yoon J.-H."/>
        </authorList>
    </citation>
    <scope>NUCLEOTIDE SEQUENCE [LARGE SCALE GENOMIC DNA]</scope>
    <source>
        <strain evidence="1 2">JBTF-M29</strain>
    </source>
</reference>
<keyword evidence="2" id="KW-1185">Reference proteome</keyword>
<proteinExistence type="predicted"/>
<comment type="caution">
    <text evidence="1">The sequence shown here is derived from an EMBL/GenBank/DDBJ whole genome shotgun (WGS) entry which is preliminary data.</text>
</comment>
<accession>A0A547PKY6</accession>
<sequence length="489" mass="52906">MTRDLFLWVEGCNFHHCLYDTNDLSVIRGSSAMLDAIGARLASALGRGPLWSGASTAVFDKVTDGEVDAARTALGKDGWEHLTFAIGTGTSEAAAQAAARRDQMQSWSLTDFRTDGGHMPDSFDGIRPASEQDAVKTEYWISPSVKARIDYGRNQKYSADRLCRLGADAADLDRLTLARDIDALLDNAPIGTPESVKGKLAVLHFDGDGFGAARQRAGSNASFSAALQERLKSLMVAIVRSSRFPQYDEVHLKTEVLIWGGNDITLMTPAWNVSAVIRAFHDVTQSWDAGPPDNLGDIGFTGAVIIARGGTPIRQMVAMANASVDASKAAGVTGSVVLDIFESAAVPDASAGSMALIDAYRAAKFGTNSIEDLAIPIRDWPRFEKAMRRILSESEGAGLSRSRAYGLAKGHLERITTGDRDEADTWLIGEVQSYMERVRSQSDAVEEDHADLFSLPAVAHETPLAIRLRRGLDLWDYATTSERKPDAKI</sequence>
<dbReference type="InterPro" id="IPR043128">
    <property type="entry name" value="Rev_trsase/Diguanyl_cyclase"/>
</dbReference>
<dbReference type="RefSeq" id="WP_142836167.1">
    <property type="nucleotide sequence ID" value="NZ_VFSV01000063.1"/>
</dbReference>
<dbReference type="OrthoDB" id="7318585at2"/>
<dbReference type="Proteomes" id="UP000318590">
    <property type="component" value="Unassembled WGS sequence"/>
</dbReference>
<gene>
    <name evidence="1" type="ORF">FEV53_18340</name>
</gene>
<dbReference type="EMBL" id="VFSV01000063">
    <property type="protein sequence ID" value="TRD14809.1"/>
    <property type="molecule type" value="Genomic_DNA"/>
</dbReference>
<evidence type="ECO:0000313" key="2">
    <source>
        <dbReference type="Proteomes" id="UP000318590"/>
    </source>
</evidence>
<dbReference type="AlphaFoldDB" id="A0A547PKY6"/>
<dbReference type="Gene3D" id="3.30.70.270">
    <property type="match status" value="1"/>
</dbReference>
<organism evidence="1 2">
    <name type="scientific">Palleronia caenipelagi</name>
    <dbReference type="NCBI Taxonomy" id="2489174"/>
    <lineage>
        <taxon>Bacteria</taxon>
        <taxon>Pseudomonadati</taxon>
        <taxon>Pseudomonadota</taxon>
        <taxon>Alphaproteobacteria</taxon>
        <taxon>Rhodobacterales</taxon>
        <taxon>Roseobacteraceae</taxon>
        <taxon>Palleronia</taxon>
    </lineage>
</organism>
<evidence type="ECO:0000313" key="1">
    <source>
        <dbReference type="EMBL" id="TRD14809.1"/>
    </source>
</evidence>
<name>A0A547PKY6_9RHOB</name>